<evidence type="ECO:0000313" key="2">
    <source>
        <dbReference type="Proteomes" id="UP000547614"/>
    </source>
</evidence>
<keyword evidence="2" id="KW-1185">Reference proteome</keyword>
<name>A0A839VDE3_9GAMM</name>
<sequence>MTQTITASYDSSLKARNAFDELVSDGFPRESLFLDEDRNELKVIINDPGHREVEEILNRHEPDDLRSHPYSGS</sequence>
<accession>A0A839VDE3</accession>
<dbReference type="Proteomes" id="UP000547614">
    <property type="component" value="Unassembled WGS sequence"/>
</dbReference>
<gene>
    <name evidence="1" type="ORF">FHR94_001911</name>
</gene>
<dbReference type="RefSeq" id="WP_183325477.1">
    <property type="nucleotide sequence ID" value="NZ_JACHXP010000008.1"/>
</dbReference>
<protein>
    <submittedName>
        <fullName evidence="1">Uncharacterized protein</fullName>
    </submittedName>
</protein>
<organism evidence="1 2">
    <name type="scientific">Halomonas cerina</name>
    <dbReference type="NCBI Taxonomy" id="447424"/>
    <lineage>
        <taxon>Bacteria</taxon>
        <taxon>Pseudomonadati</taxon>
        <taxon>Pseudomonadota</taxon>
        <taxon>Gammaproteobacteria</taxon>
        <taxon>Oceanospirillales</taxon>
        <taxon>Halomonadaceae</taxon>
        <taxon>Halomonas</taxon>
    </lineage>
</organism>
<dbReference type="EMBL" id="JACHXP010000008">
    <property type="protein sequence ID" value="MBB3190677.1"/>
    <property type="molecule type" value="Genomic_DNA"/>
</dbReference>
<reference evidence="1 2" key="1">
    <citation type="submission" date="2020-08" db="EMBL/GenBank/DDBJ databases">
        <title>Genomic Encyclopedia of Type Strains, Phase III (KMG-III): the genomes of soil and plant-associated and newly described type strains.</title>
        <authorList>
            <person name="Whitman W."/>
        </authorList>
    </citation>
    <scope>NUCLEOTIDE SEQUENCE [LARGE SCALE GENOMIC DNA]</scope>
    <source>
        <strain evidence="1 2">CECT 7282</strain>
    </source>
</reference>
<evidence type="ECO:0000313" key="1">
    <source>
        <dbReference type="EMBL" id="MBB3190677.1"/>
    </source>
</evidence>
<proteinExistence type="predicted"/>
<dbReference type="AlphaFoldDB" id="A0A839VDE3"/>
<comment type="caution">
    <text evidence="1">The sequence shown here is derived from an EMBL/GenBank/DDBJ whole genome shotgun (WGS) entry which is preliminary data.</text>
</comment>